<evidence type="ECO:0000256" key="2">
    <source>
        <dbReference type="SAM" id="MobiDB-lite"/>
    </source>
</evidence>
<evidence type="ECO:0000313" key="5">
    <source>
        <dbReference type="Proteomes" id="UP000037460"/>
    </source>
</evidence>
<dbReference type="InterPro" id="IPR040911">
    <property type="entry name" value="Exostosin_GT47"/>
</dbReference>
<dbReference type="GO" id="GO:0016757">
    <property type="term" value="F:glycosyltransferase activity"/>
    <property type="evidence" value="ECO:0007669"/>
    <property type="project" value="InterPro"/>
</dbReference>
<dbReference type="Proteomes" id="UP000037460">
    <property type="component" value="Unassembled WGS sequence"/>
</dbReference>
<evidence type="ECO:0000259" key="3">
    <source>
        <dbReference type="Pfam" id="PF03016"/>
    </source>
</evidence>
<dbReference type="OrthoDB" id="1924787at2759"/>
<dbReference type="PANTHER" id="PTHR11062:SF281">
    <property type="entry name" value="EXOSTOSIN-LIKE 2"/>
    <property type="match status" value="1"/>
</dbReference>
<evidence type="ECO:0000313" key="4">
    <source>
        <dbReference type="EMBL" id="KOO32656.1"/>
    </source>
</evidence>
<comment type="caution">
    <text evidence="4">The sequence shown here is derived from an EMBL/GenBank/DDBJ whole genome shotgun (WGS) entry which is preliminary data.</text>
</comment>
<proteinExistence type="inferred from homology"/>
<feature type="region of interest" description="Disordered" evidence="2">
    <location>
        <begin position="1"/>
        <end position="30"/>
    </location>
</feature>
<feature type="region of interest" description="Disordered" evidence="2">
    <location>
        <begin position="231"/>
        <end position="251"/>
    </location>
</feature>
<dbReference type="AlphaFoldDB" id="A0A0M0K1A1"/>
<sequence>MRKLVDASPNDTSVRHVGTAAGHGFPGSTPAEQKEIYRTAGVQLASSRFCLVPAGDNEVSSRLYSAMAAGCVPVVVANQLSGAFASRVPYSRFWVRVEQQTFIHNPLGLLSRLRAMAPAEVAERRARMLRHVADVTYDQQLSSQLSRHVADVTYDQQLSAAALGAGAVGAAEPLMRLGAAANASVLDEHRTESSPTKSHLGDTKSHLGDHGLAERMLTLARLRDGEAVASPAEYASRRASSHSQRVSARLLGEASAPAPSAVLHLPPTASGRGASRLATNFLRAADEACMRGAQTSILGHYPSRHPYAADDKWALNCSCLLAPPKFFWCAGHHCTGPTLRTKLWVRGHVPTDTCRCLHCATLCPTEDEIASKQANKQVQE</sequence>
<gene>
    <name evidence="4" type="ORF">Ctob_013410</name>
</gene>
<evidence type="ECO:0000256" key="1">
    <source>
        <dbReference type="ARBA" id="ARBA00010271"/>
    </source>
</evidence>
<name>A0A0M0K1A1_9EUKA</name>
<comment type="similarity">
    <text evidence="1">Belongs to the glycosyltransferase 47 family.</text>
</comment>
<accession>A0A0M0K1A1</accession>
<dbReference type="PANTHER" id="PTHR11062">
    <property type="entry name" value="EXOSTOSIN HEPARAN SULFATE GLYCOSYLTRANSFERASE -RELATED"/>
    <property type="match status" value="1"/>
</dbReference>
<protein>
    <submittedName>
        <fullName evidence="4">Exostosin family protein</fullName>
    </submittedName>
</protein>
<keyword evidence="5" id="KW-1185">Reference proteome</keyword>
<feature type="region of interest" description="Disordered" evidence="2">
    <location>
        <begin position="186"/>
        <end position="208"/>
    </location>
</feature>
<feature type="domain" description="Exostosin GT47" evidence="3">
    <location>
        <begin position="35"/>
        <end position="100"/>
    </location>
</feature>
<dbReference type="InterPro" id="IPR004263">
    <property type="entry name" value="Exostosin"/>
</dbReference>
<feature type="compositionally biased region" description="Basic and acidic residues" evidence="2">
    <location>
        <begin position="199"/>
        <end position="208"/>
    </location>
</feature>
<dbReference type="EMBL" id="JWZX01001712">
    <property type="protein sequence ID" value="KOO32656.1"/>
    <property type="molecule type" value="Genomic_DNA"/>
</dbReference>
<organism evidence="4 5">
    <name type="scientific">Chrysochromulina tobinii</name>
    <dbReference type="NCBI Taxonomy" id="1460289"/>
    <lineage>
        <taxon>Eukaryota</taxon>
        <taxon>Haptista</taxon>
        <taxon>Haptophyta</taxon>
        <taxon>Prymnesiophyceae</taxon>
        <taxon>Prymnesiales</taxon>
        <taxon>Chrysochromulinaceae</taxon>
        <taxon>Chrysochromulina</taxon>
    </lineage>
</organism>
<reference evidence="5" key="1">
    <citation type="journal article" date="2015" name="PLoS Genet.">
        <title>Genome Sequence and Transcriptome Analyses of Chrysochromulina tobin: Metabolic Tools for Enhanced Algal Fitness in the Prominent Order Prymnesiales (Haptophyceae).</title>
        <authorList>
            <person name="Hovde B.T."/>
            <person name="Deodato C.R."/>
            <person name="Hunsperger H.M."/>
            <person name="Ryken S.A."/>
            <person name="Yost W."/>
            <person name="Jha R.K."/>
            <person name="Patterson J."/>
            <person name="Monnat R.J. Jr."/>
            <person name="Barlow S.B."/>
            <person name="Starkenburg S.R."/>
            <person name="Cattolico R.A."/>
        </authorList>
    </citation>
    <scope>NUCLEOTIDE SEQUENCE</scope>
    <source>
        <strain evidence="5">CCMP291</strain>
    </source>
</reference>
<dbReference type="Pfam" id="PF03016">
    <property type="entry name" value="Exostosin_GT47"/>
    <property type="match status" value="1"/>
</dbReference>